<evidence type="ECO:0000259" key="8">
    <source>
        <dbReference type="Pfam" id="PF00005"/>
    </source>
</evidence>
<keyword evidence="4 7" id="KW-0812">Transmembrane</keyword>
<dbReference type="Pfam" id="PF01061">
    <property type="entry name" value="ABC2_membrane"/>
    <property type="match status" value="1"/>
</dbReference>
<dbReference type="Gene3D" id="3.40.50.300">
    <property type="entry name" value="P-loop containing nucleotide triphosphate hydrolases"/>
    <property type="match status" value="1"/>
</dbReference>
<dbReference type="PANTHER" id="PTHR48041:SF113">
    <property type="entry name" value="ATP-BINDING CASSETTE SUB-FAMILY G MEMBER 5"/>
    <property type="match status" value="1"/>
</dbReference>
<dbReference type="Proteomes" id="UP000694398">
    <property type="component" value="Unassembled WGS sequence"/>
</dbReference>
<evidence type="ECO:0000256" key="7">
    <source>
        <dbReference type="SAM" id="Phobius"/>
    </source>
</evidence>
<keyword evidence="11" id="KW-1185">Reference proteome</keyword>
<dbReference type="GO" id="GO:0046982">
    <property type="term" value="F:protein heterodimerization activity"/>
    <property type="evidence" value="ECO:0007669"/>
    <property type="project" value="Ensembl"/>
</dbReference>
<reference evidence="10" key="1">
    <citation type="submission" date="2025-08" db="UniProtKB">
        <authorList>
            <consortium name="Ensembl"/>
        </authorList>
    </citation>
    <scope>IDENTIFICATION</scope>
</reference>
<dbReference type="GO" id="GO:0043190">
    <property type="term" value="C:ATP-binding cassette (ABC) transporter complex"/>
    <property type="evidence" value="ECO:0007669"/>
    <property type="project" value="Ensembl"/>
</dbReference>
<gene>
    <name evidence="10" type="primary">ABCG5</name>
</gene>
<dbReference type="GO" id="GO:0005524">
    <property type="term" value="F:ATP binding"/>
    <property type="evidence" value="ECO:0007669"/>
    <property type="project" value="Ensembl"/>
</dbReference>
<dbReference type="GO" id="GO:0042632">
    <property type="term" value="P:cholesterol homeostasis"/>
    <property type="evidence" value="ECO:0007669"/>
    <property type="project" value="Ensembl"/>
</dbReference>
<evidence type="ECO:0000256" key="5">
    <source>
        <dbReference type="ARBA" id="ARBA00022989"/>
    </source>
</evidence>
<evidence type="ECO:0000313" key="11">
    <source>
        <dbReference type="Proteomes" id="UP000694398"/>
    </source>
</evidence>
<dbReference type="InterPro" id="IPR027417">
    <property type="entry name" value="P-loop_NTPase"/>
</dbReference>
<dbReference type="GeneTree" id="ENSGT00940000157985"/>
<evidence type="ECO:0000313" key="10">
    <source>
        <dbReference type="Ensembl" id="ENSCLAP00000006880.1"/>
    </source>
</evidence>
<feature type="transmembrane region" description="Helical" evidence="7">
    <location>
        <begin position="293"/>
        <end position="316"/>
    </location>
</feature>
<proteinExistence type="inferred from homology"/>
<evidence type="ECO:0000256" key="1">
    <source>
        <dbReference type="ARBA" id="ARBA00004141"/>
    </source>
</evidence>
<comment type="subcellular location">
    <subcellularLocation>
        <location evidence="1">Membrane</location>
        <topology evidence="1">Multi-pass membrane protein</topology>
    </subcellularLocation>
</comment>
<dbReference type="GO" id="GO:0045796">
    <property type="term" value="P:negative regulation of intestinal cholesterol absorption"/>
    <property type="evidence" value="ECO:0007669"/>
    <property type="project" value="Ensembl"/>
</dbReference>
<evidence type="ECO:0000256" key="6">
    <source>
        <dbReference type="ARBA" id="ARBA00023136"/>
    </source>
</evidence>
<name>A0A8C2V092_CHILA</name>
<evidence type="ECO:0000256" key="2">
    <source>
        <dbReference type="ARBA" id="ARBA00005814"/>
    </source>
</evidence>
<feature type="transmembrane region" description="Helical" evidence="7">
    <location>
        <begin position="328"/>
        <end position="351"/>
    </location>
</feature>
<feature type="transmembrane region" description="Helical" evidence="7">
    <location>
        <begin position="453"/>
        <end position="471"/>
    </location>
</feature>
<dbReference type="GO" id="GO:0010949">
    <property type="term" value="P:negative regulation of intestinal phytosterol absorption"/>
    <property type="evidence" value="ECO:0007669"/>
    <property type="project" value="Ensembl"/>
</dbReference>
<protein>
    <submittedName>
        <fullName evidence="10">ATP binding cassette subfamily G member 5</fullName>
    </submittedName>
</protein>
<dbReference type="GO" id="GO:0016887">
    <property type="term" value="F:ATP hydrolysis activity"/>
    <property type="evidence" value="ECO:0007669"/>
    <property type="project" value="Ensembl"/>
</dbReference>
<sequence>MCILGSSGSGKTTLLDAISGRLRRTGTLLGEVCVNGRALRQDQFQDCFSYVMQSDTFLSSLTVRETLRYTAMLTTRHGSADLLGKKVEAIMAELNLSHVADQVIGNYKVGGISSGERRRVSIAVQLLQDPMDLTSVDPQSKEREIETYKRVQMLESSYKESAICRRILENIERTKRLKALPTVPFKTKDIPGTLCKLGVLLRRVTRNLLRNKPALTMRLLQNLIMGLFVTFFLLRVQNDMLKGAVQDRVGLLYQFVGATPYTGMLNAVTLFPVLRAVSDQESLDGLYEKWQMLLAYVLHILPFSIAATVLFSSVSYWTLGLYPEAARFGYFSAALLAPHLIGECLTLVLLGIVQNPNIVNSIVALLSIAGLLVGSGFVRNIEEMNFAFKIYSYFTFQKYCCEILVVNEFYGLNFTCGSSNNSVINNPMCTITQGIHFIERTCPGATSRFTANFLILYAYIPVLVILGIIVFKIRDRLISR</sequence>
<evidence type="ECO:0000259" key="9">
    <source>
        <dbReference type="Pfam" id="PF01061"/>
    </source>
</evidence>
<accession>A0A8C2V092</accession>
<dbReference type="AlphaFoldDB" id="A0A8C2V092"/>
<dbReference type="GO" id="GO:0016324">
    <property type="term" value="C:apical plasma membrane"/>
    <property type="evidence" value="ECO:0007669"/>
    <property type="project" value="Ensembl"/>
</dbReference>
<dbReference type="InterPro" id="IPR050352">
    <property type="entry name" value="ABCG_transporters"/>
</dbReference>
<feature type="domain" description="ABC transporter" evidence="8">
    <location>
        <begin position="2"/>
        <end position="130"/>
    </location>
</feature>
<evidence type="ECO:0000256" key="3">
    <source>
        <dbReference type="ARBA" id="ARBA00022448"/>
    </source>
</evidence>
<evidence type="ECO:0000256" key="4">
    <source>
        <dbReference type="ARBA" id="ARBA00022692"/>
    </source>
</evidence>
<dbReference type="OMA" id="RVRPWWD"/>
<feature type="domain" description="ABC-2 type transporter transmembrane" evidence="9">
    <location>
        <begin position="198"/>
        <end position="409"/>
    </location>
</feature>
<dbReference type="SUPFAM" id="SSF52540">
    <property type="entry name" value="P-loop containing nucleoside triphosphate hydrolases"/>
    <property type="match status" value="1"/>
</dbReference>
<keyword evidence="5 7" id="KW-1133">Transmembrane helix</keyword>
<comment type="similarity">
    <text evidence="2">Belongs to the ABC transporter superfamily. ABCG family. Eye pigment precursor importer (TC 3.A.1.204) subfamily.</text>
</comment>
<organism evidence="10 11">
    <name type="scientific">Chinchilla lanigera</name>
    <name type="common">Long-tailed chinchilla</name>
    <name type="synonym">Chinchilla villidera</name>
    <dbReference type="NCBI Taxonomy" id="34839"/>
    <lineage>
        <taxon>Eukaryota</taxon>
        <taxon>Metazoa</taxon>
        <taxon>Chordata</taxon>
        <taxon>Craniata</taxon>
        <taxon>Vertebrata</taxon>
        <taxon>Euteleostomi</taxon>
        <taxon>Mammalia</taxon>
        <taxon>Eutheria</taxon>
        <taxon>Euarchontoglires</taxon>
        <taxon>Glires</taxon>
        <taxon>Rodentia</taxon>
        <taxon>Hystricomorpha</taxon>
        <taxon>Chinchillidae</taxon>
        <taxon>Chinchilla</taxon>
    </lineage>
</organism>
<dbReference type="Pfam" id="PF00005">
    <property type="entry name" value="ABC_tran"/>
    <property type="match status" value="1"/>
</dbReference>
<feature type="transmembrane region" description="Helical" evidence="7">
    <location>
        <begin position="358"/>
        <end position="378"/>
    </location>
</feature>
<keyword evidence="3" id="KW-0813">Transport</keyword>
<dbReference type="PANTHER" id="PTHR48041">
    <property type="entry name" value="ABC TRANSPORTER G FAMILY MEMBER 28"/>
    <property type="match status" value="1"/>
</dbReference>
<dbReference type="Ensembl" id="ENSCLAT00000006992.1">
    <property type="protein sequence ID" value="ENSCLAP00000006880.1"/>
    <property type="gene ID" value="ENSCLAG00000004847.1"/>
</dbReference>
<dbReference type="GO" id="GO:0120020">
    <property type="term" value="F:cholesterol transfer activity"/>
    <property type="evidence" value="ECO:0007669"/>
    <property type="project" value="Ensembl"/>
</dbReference>
<dbReference type="InterPro" id="IPR003439">
    <property type="entry name" value="ABC_transporter-like_ATP-bd"/>
</dbReference>
<dbReference type="GO" id="GO:0140359">
    <property type="term" value="F:ABC-type transporter activity"/>
    <property type="evidence" value="ECO:0007669"/>
    <property type="project" value="InterPro"/>
</dbReference>
<dbReference type="InterPro" id="IPR013525">
    <property type="entry name" value="ABC2_TM"/>
</dbReference>
<reference evidence="10" key="2">
    <citation type="submission" date="2025-09" db="UniProtKB">
        <authorList>
            <consortium name="Ensembl"/>
        </authorList>
    </citation>
    <scope>IDENTIFICATION</scope>
</reference>
<dbReference type="GO" id="GO:0043235">
    <property type="term" value="C:receptor complex"/>
    <property type="evidence" value="ECO:0007669"/>
    <property type="project" value="Ensembl"/>
</dbReference>
<keyword evidence="6 7" id="KW-0472">Membrane</keyword>
<feature type="transmembrane region" description="Helical" evidence="7">
    <location>
        <begin position="251"/>
        <end position="273"/>
    </location>
</feature>
<feature type="transmembrane region" description="Helical" evidence="7">
    <location>
        <begin position="219"/>
        <end position="236"/>
    </location>
</feature>
<dbReference type="GO" id="GO:0033344">
    <property type="term" value="P:cholesterol efflux"/>
    <property type="evidence" value="ECO:0007669"/>
    <property type="project" value="Ensembl"/>
</dbReference>